<organism evidence="4 6">
    <name type="scientific">Xiamenia xianingshaonis</name>
    <dbReference type="NCBI Taxonomy" id="2682776"/>
    <lineage>
        <taxon>Bacteria</taxon>
        <taxon>Bacillati</taxon>
        <taxon>Actinomycetota</taxon>
        <taxon>Coriobacteriia</taxon>
        <taxon>Eggerthellales</taxon>
        <taxon>Eggerthellaceae</taxon>
        <taxon>Xiamenia</taxon>
    </lineage>
</organism>
<dbReference type="InterPro" id="IPR050563">
    <property type="entry name" value="4-hydroxybenzoyl-CoA_TE"/>
</dbReference>
<evidence type="ECO:0000313" key="4">
    <source>
        <dbReference type="EMBL" id="QTU84129.1"/>
    </source>
</evidence>
<dbReference type="PIRSF" id="PIRSF003230">
    <property type="entry name" value="YbgC"/>
    <property type="match status" value="1"/>
</dbReference>
<dbReference type="CDD" id="cd00586">
    <property type="entry name" value="4HBT"/>
    <property type="match status" value="1"/>
</dbReference>
<gene>
    <name evidence="3" type="ORF">GMI68_05695</name>
    <name evidence="4" type="ORF">J7S26_07175</name>
</gene>
<dbReference type="EMBL" id="WPCR01000006">
    <property type="protein sequence ID" value="NHM14261.1"/>
    <property type="molecule type" value="Genomic_DNA"/>
</dbReference>
<proteinExistence type="inferred from homology"/>
<keyword evidence="2 3" id="KW-0378">Hydrolase</keyword>
<name>A0A9E6SU68_9ACTN</name>
<dbReference type="Gene3D" id="3.10.129.10">
    <property type="entry name" value="Hotdog Thioesterase"/>
    <property type="match status" value="1"/>
</dbReference>
<dbReference type="InterPro" id="IPR029069">
    <property type="entry name" value="HotDog_dom_sf"/>
</dbReference>
<dbReference type="PANTHER" id="PTHR31793:SF27">
    <property type="entry name" value="NOVEL THIOESTERASE SUPERFAMILY DOMAIN AND SAPOSIN A-TYPE DOMAIN CONTAINING PROTEIN (0610012H03RIK)"/>
    <property type="match status" value="1"/>
</dbReference>
<dbReference type="InterPro" id="IPR006684">
    <property type="entry name" value="YbgC/YbaW"/>
</dbReference>
<evidence type="ECO:0000256" key="1">
    <source>
        <dbReference type="ARBA" id="ARBA00005953"/>
    </source>
</evidence>
<protein>
    <submittedName>
        <fullName evidence="3 4">Acyl-CoA thioesterase</fullName>
        <ecNumber evidence="3">3.1.2.-</ecNumber>
    </submittedName>
</protein>
<dbReference type="Pfam" id="PF13279">
    <property type="entry name" value="4HBT_2"/>
    <property type="match status" value="1"/>
</dbReference>
<dbReference type="AlphaFoldDB" id="A0A9E6SU68"/>
<dbReference type="Proteomes" id="UP000636394">
    <property type="component" value="Unassembled WGS sequence"/>
</dbReference>
<evidence type="ECO:0000256" key="2">
    <source>
        <dbReference type="ARBA" id="ARBA00022801"/>
    </source>
</evidence>
<evidence type="ECO:0000313" key="5">
    <source>
        <dbReference type="Proteomes" id="UP000636394"/>
    </source>
</evidence>
<accession>A0A9E6SU68</accession>
<keyword evidence="5" id="KW-1185">Reference proteome</keyword>
<evidence type="ECO:0000313" key="3">
    <source>
        <dbReference type="EMBL" id="NHM14261.1"/>
    </source>
</evidence>
<evidence type="ECO:0000313" key="6">
    <source>
        <dbReference type="Proteomes" id="UP000671910"/>
    </source>
</evidence>
<dbReference type="PANTHER" id="PTHR31793">
    <property type="entry name" value="4-HYDROXYBENZOYL-COA THIOESTERASE FAMILY MEMBER"/>
    <property type="match status" value="1"/>
</dbReference>
<dbReference type="EMBL" id="CP072829">
    <property type="protein sequence ID" value="QTU84129.1"/>
    <property type="molecule type" value="Genomic_DNA"/>
</dbReference>
<dbReference type="Proteomes" id="UP000671910">
    <property type="component" value="Chromosome"/>
</dbReference>
<comment type="similarity">
    <text evidence="1">Belongs to the 4-hydroxybenzoyl-CoA thioesterase family.</text>
</comment>
<reference evidence="4" key="2">
    <citation type="submission" date="2021-04" db="EMBL/GenBank/DDBJ databases">
        <title>Novel species in family Eggerthellaceae.</title>
        <authorList>
            <person name="Zhang G."/>
        </authorList>
    </citation>
    <scope>NUCLEOTIDE SEQUENCE</scope>
    <source>
        <strain evidence="4">Zg-886</strain>
    </source>
</reference>
<dbReference type="KEGG" id="ebz:J7S26_07175"/>
<dbReference type="EC" id="3.1.2.-" evidence="3"/>
<dbReference type="NCBIfam" id="TIGR00051">
    <property type="entry name" value="YbgC/FadM family acyl-CoA thioesterase"/>
    <property type="match status" value="1"/>
</dbReference>
<sequence>MYTYTHHRKVAYHETDKMGITHHANYVKFLEEARVGYLESIGLPFQLFESRGVTSPVVGIQIEYHHPSTFGDELFIAVVVTKYTGVRYEVAYEITQASDGAQVAVASSKHCFLAESKVVSLKKACPDLHETFSRRIAEA</sequence>
<dbReference type="RefSeq" id="WP_166339468.1">
    <property type="nucleotide sequence ID" value="NZ_CP072829.1"/>
</dbReference>
<reference evidence="3 5" key="1">
    <citation type="submission" date="2019-11" db="EMBL/GenBank/DDBJ databases">
        <title>Eggerthellaceae novel genus isolated from the rectal contents of marmort.</title>
        <authorList>
            <person name="Zhang G."/>
        </authorList>
    </citation>
    <scope>NUCLEOTIDE SEQUENCE [LARGE SCALE GENOMIC DNA]</scope>
    <source>
        <strain evidence="5">zg-886</strain>
        <strain evidence="3">Zg-886</strain>
    </source>
</reference>
<dbReference type="GO" id="GO:0047617">
    <property type="term" value="F:fatty acyl-CoA hydrolase activity"/>
    <property type="evidence" value="ECO:0007669"/>
    <property type="project" value="TreeGrafter"/>
</dbReference>
<dbReference type="SUPFAM" id="SSF54637">
    <property type="entry name" value="Thioesterase/thiol ester dehydrase-isomerase"/>
    <property type="match status" value="1"/>
</dbReference>